<proteinExistence type="predicted"/>
<dbReference type="STRING" id="31958.SD37_22885"/>
<dbReference type="KEGG" id="aori:SD37_22885"/>
<evidence type="ECO:0000313" key="1">
    <source>
        <dbReference type="EMBL" id="ANN18206.1"/>
    </source>
</evidence>
<dbReference type="RefSeq" id="WP_044854964.1">
    <property type="nucleotide sequence ID" value="NZ_CP016174.1"/>
</dbReference>
<reference evidence="1 2" key="1">
    <citation type="journal article" date="2015" name="Genome Announc.">
        <title>Draft Genome Sequence of Norvancomycin-Producing Strain Amycolatopsis orientalis CPCC200066.</title>
        <authorList>
            <person name="Lei X."/>
            <person name="Yuan F."/>
            <person name="Shi Y."/>
            <person name="Li X."/>
            <person name="Wang L."/>
            <person name="Hong B."/>
        </authorList>
    </citation>
    <scope>NUCLEOTIDE SEQUENCE [LARGE SCALE GENOMIC DNA]</scope>
    <source>
        <strain evidence="1 2">B-37</strain>
    </source>
</reference>
<dbReference type="Gene3D" id="3.90.79.10">
    <property type="entry name" value="Nucleoside Triphosphate Pyrophosphohydrolase"/>
    <property type="match status" value="1"/>
</dbReference>
<dbReference type="SUPFAM" id="SSF55811">
    <property type="entry name" value="Nudix"/>
    <property type="match status" value="1"/>
</dbReference>
<sequence length="160" mass="17527">MSVRLSAVIKAPNGYLLAVRQDLPDGTHRHLLPGRGVDDTEGPFEDALRRALREQANLNTTIGALISIDKTGVDDEYVFIAHIDGDNSVSGDFTERLPPAPGGCSWNCIELTPAAVHDANFTPKGVRYLLAGHLRHGQKPWALADIRSRPPATRRHHKAR</sequence>
<name>A0A193C112_AMYOR</name>
<organism evidence="1 2">
    <name type="scientific">Amycolatopsis orientalis</name>
    <name type="common">Nocardia orientalis</name>
    <dbReference type="NCBI Taxonomy" id="31958"/>
    <lineage>
        <taxon>Bacteria</taxon>
        <taxon>Bacillati</taxon>
        <taxon>Actinomycetota</taxon>
        <taxon>Actinomycetes</taxon>
        <taxon>Pseudonocardiales</taxon>
        <taxon>Pseudonocardiaceae</taxon>
        <taxon>Amycolatopsis</taxon>
    </lineage>
</organism>
<evidence type="ECO:0008006" key="3">
    <source>
        <dbReference type="Google" id="ProtNLM"/>
    </source>
</evidence>
<dbReference type="InterPro" id="IPR015797">
    <property type="entry name" value="NUDIX_hydrolase-like_dom_sf"/>
</dbReference>
<dbReference type="CDD" id="cd02883">
    <property type="entry name" value="NUDIX_Hydrolase"/>
    <property type="match status" value="1"/>
</dbReference>
<evidence type="ECO:0000313" key="2">
    <source>
        <dbReference type="Proteomes" id="UP000093695"/>
    </source>
</evidence>
<dbReference type="AlphaFoldDB" id="A0A193C112"/>
<dbReference type="Proteomes" id="UP000093695">
    <property type="component" value="Chromosome"/>
</dbReference>
<accession>A0A193C112</accession>
<keyword evidence="2" id="KW-1185">Reference proteome</keyword>
<protein>
    <recommendedName>
        <fullName evidence="3">Nudix hydrolase domain-containing protein</fullName>
    </recommendedName>
</protein>
<dbReference type="EMBL" id="CP016174">
    <property type="protein sequence ID" value="ANN18206.1"/>
    <property type="molecule type" value="Genomic_DNA"/>
</dbReference>
<gene>
    <name evidence="1" type="ORF">SD37_22885</name>
</gene>